<organism evidence="2 3">
    <name type="scientific">Candidatus Ozemobacter sibiricus</name>
    <dbReference type="NCBI Taxonomy" id="2268124"/>
    <lineage>
        <taxon>Bacteria</taxon>
        <taxon>Candidatus Ozemobacteria</taxon>
        <taxon>Candidatus Ozemobacterales</taxon>
        <taxon>Candidatus Ozemobacteraceae</taxon>
        <taxon>Candidatus Ozemobacter</taxon>
    </lineage>
</organism>
<dbReference type="AlphaFoldDB" id="A0A367ZSP4"/>
<reference evidence="2 3" key="1">
    <citation type="submission" date="2018-05" db="EMBL/GenBank/DDBJ databases">
        <title>A metagenomic window into the 2 km-deep terrestrial subsurface aquifer revealed taxonomically and functionally diverse microbial community comprising novel uncultured bacterial lineages.</title>
        <authorList>
            <person name="Kadnikov V.V."/>
            <person name="Mardanov A.V."/>
            <person name="Beletsky A.V."/>
            <person name="Banks D."/>
            <person name="Pimenov N.V."/>
            <person name="Frank Y.A."/>
            <person name="Karnachuk O.V."/>
            <person name="Ravin N.V."/>
        </authorList>
    </citation>
    <scope>NUCLEOTIDE SEQUENCE [LARGE SCALE GENOMIC DNA]</scope>
    <source>
        <strain evidence="2">BY5</strain>
    </source>
</reference>
<evidence type="ECO:0000313" key="2">
    <source>
        <dbReference type="EMBL" id="RCK81060.1"/>
    </source>
</evidence>
<feature type="region of interest" description="Disordered" evidence="1">
    <location>
        <begin position="40"/>
        <end position="61"/>
    </location>
</feature>
<dbReference type="Proteomes" id="UP000252355">
    <property type="component" value="Unassembled WGS sequence"/>
</dbReference>
<sequence length="61" mass="6411">MPPTARPVAPASVRDEIATLHARLDGLQQQMAELTRLLKKQGDEPAATTHPEGAPSGSPQA</sequence>
<dbReference type="EMBL" id="QOQW01000003">
    <property type="protein sequence ID" value="RCK81060.1"/>
    <property type="molecule type" value="Genomic_DNA"/>
</dbReference>
<name>A0A367ZSP4_9BACT</name>
<evidence type="ECO:0000313" key="3">
    <source>
        <dbReference type="Proteomes" id="UP000252355"/>
    </source>
</evidence>
<evidence type="ECO:0000256" key="1">
    <source>
        <dbReference type="SAM" id="MobiDB-lite"/>
    </source>
</evidence>
<protein>
    <submittedName>
        <fullName evidence="2">Uncharacterized protein</fullName>
    </submittedName>
</protein>
<gene>
    <name evidence="2" type="ORF">OZSIB_2437</name>
</gene>
<comment type="caution">
    <text evidence="2">The sequence shown here is derived from an EMBL/GenBank/DDBJ whole genome shotgun (WGS) entry which is preliminary data.</text>
</comment>
<accession>A0A367ZSP4</accession>
<proteinExistence type="predicted"/>